<sequence>MNLFEIYPEMDQEKSFDNLLYKRVSFKNSENNYKLFGFDKCFKKRWKSLFKNFAIPFQQTNYFDNRELNQSCHCNECGGKVKKKILICNRELSNNQFSAIKSRYPASPKLSIQPQTVRPSNKDLSLIVLYQLILCDKHQKQVVQRSARESLIPVIQLIQAQNLMKKISRTHKIEQDLKSKINTQTESLFNKVQKKLDDKEDIQSKHIETQIQKPKEIDFTKQRDLLKKKSLKQSPNSVQYRIKTDVSSYYFANQQKKPNFYLPNLSNLENLKKNSLSIFESKTPRMLIRSEKYNLKQPLTQRLLATYLKKSNSKLLNNNKKQ</sequence>
<evidence type="ECO:0000313" key="1">
    <source>
        <dbReference type="EMBL" id="CAD8151683.1"/>
    </source>
</evidence>
<proteinExistence type="predicted"/>
<evidence type="ECO:0000313" key="2">
    <source>
        <dbReference type="Proteomes" id="UP000683925"/>
    </source>
</evidence>
<accession>A0A8S1TIR0</accession>
<dbReference type="EMBL" id="CAJJDP010000025">
    <property type="protein sequence ID" value="CAD8151683.1"/>
    <property type="molecule type" value="Genomic_DNA"/>
</dbReference>
<organism evidence="1 2">
    <name type="scientific">Paramecium octaurelia</name>
    <dbReference type="NCBI Taxonomy" id="43137"/>
    <lineage>
        <taxon>Eukaryota</taxon>
        <taxon>Sar</taxon>
        <taxon>Alveolata</taxon>
        <taxon>Ciliophora</taxon>
        <taxon>Intramacronucleata</taxon>
        <taxon>Oligohymenophorea</taxon>
        <taxon>Peniculida</taxon>
        <taxon>Parameciidae</taxon>
        <taxon>Paramecium</taxon>
    </lineage>
</organism>
<comment type="caution">
    <text evidence="1">The sequence shown here is derived from an EMBL/GenBank/DDBJ whole genome shotgun (WGS) entry which is preliminary data.</text>
</comment>
<protein>
    <submittedName>
        <fullName evidence="1">Uncharacterized protein</fullName>
    </submittedName>
</protein>
<keyword evidence="2" id="KW-1185">Reference proteome</keyword>
<dbReference type="AlphaFoldDB" id="A0A8S1TIR0"/>
<dbReference type="Proteomes" id="UP000683925">
    <property type="component" value="Unassembled WGS sequence"/>
</dbReference>
<dbReference type="OMA" id="CDKHQKQ"/>
<gene>
    <name evidence="1" type="ORF">POCTA_138.1.T0250230</name>
</gene>
<reference evidence="1" key="1">
    <citation type="submission" date="2021-01" db="EMBL/GenBank/DDBJ databases">
        <authorList>
            <consortium name="Genoscope - CEA"/>
            <person name="William W."/>
        </authorList>
    </citation>
    <scope>NUCLEOTIDE SEQUENCE</scope>
</reference>
<name>A0A8S1TIR0_PAROT</name>
<dbReference type="OrthoDB" id="310704at2759"/>